<feature type="compositionally biased region" description="Acidic residues" evidence="9">
    <location>
        <begin position="2045"/>
        <end position="2063"/>
    </location>
</feature>
<dbReference type="InterPro" id="IPR000477">
    <property type="entry name" value="RT_dom"/>
</dbReference>
<dbReference type="GO" id="GO:0009967">
    <property type="term" value="P:positive regulation of signal transduction"/>
    <property type="evidence" value="ECO:0007669"/>
    <property type="project" value="UniProtKB-ARBA"/>
</dbReference>
<evidence type="ECO:0000256" key="8">
    <source>
        <dbReference type="SAM" id="Coils"/>
    </source>
</evidence>
<dbReference type="InterPro" id="IPR043502">
    <property type="entry name" value="DNA/RNA_pol_sf"/>
</dbReference>
<dbReference type="Pfam" id="PF24626">
    <property type="entry name" value="SH3_Tf2-1"/>
    <property type="match status" value="1"/>
</dbReference>
<dbReference type="GO" id="GO:0006402">
    <property type="term" value="P:mRNA catabolic process"/>
    <property type="evidence" value="ECO:0007669"/>
    <property type="project" value="UniProtKB-ARBA"/>
</dbReference>
<keyword evidence="6" id="KW-0479">Metal-binding</keyword>
<dbReference type="FunFam" id="3.30.70.330:FF:000383">
    <property type="entry name" value="Sex lethal, isoform D"/>
    <property type="match status" value="1"/>
</dbReference>
<comment type="subcellular location">
    <subcellularLocation>
        <location evidence="1">Cytoplasm</location>
    </subcellularLocation>
</comment>
<evidence type="ECO:0000259" key="11">
    <source>
        <dbReference type="PROSITE" id="PS50158"/>
    </source>
</evidence>
<keyword evidence="3" id="KW-0677">Repeat</keyword>
<dbReference type="PROSITE" id="PS50158">
    <property type="entry name" value="ZF_CCHC"/>
    <property type="match status" value="1"/>
</dbReference>
<dbReference type="GO" id="GO:0009908">
    <property type="term" value="P:flower development"/>
    <property type="evidence" value="ECO:0007669"/>
    <property type="project" value="UniProtKB-KW"/>
</dbReference>
<dbReference type="InterPro" id="IPR035979">
    <property type="entry name" value="RBD_domain_sf"/>
</dbReference>
<dbReference type="GO" id="GO:0005737">
    <property type="term" value="C:cytoplasm"/>
    <property type="evidence" value="ECO:0007669"/>
    <property type="project" value="UniProtKB-SubCell"/>
</dbReference>
<dbReference type="CDD" id="cd12361">
    <property type="entry name" value="RRM1_2_CELF1-6_like"/>
    <property type="match status" value="2"/>
</dbReference>
<dbReference type="EMBL" id="BKCJ010004438">
    <property type="protein sequence ID" value="GEU61040.1"/>
    <property type="molecule type" value="Genomic_DNA"/>
</dbReference>
<evidence type="ECO:0000256" key="3">
    <source>
        <dbReference type="ARBA" id="ARBA00022737"/>
    </source>
</evidence>
<dbReference type="PANTHER" id="PTHR35046:SF26">
    <property type="entry name" value="RNA-DIRECTED DNA POLYMERASE"/>
    <property type="match status" value="1"/>
</dbReference>
<protein>
    <submittedName>
        <fullName evidence="12">RNA-binding protein BRN1-like isoform X1</fullName>
    </submittedName>
</protein>
<evidence type="ECO:0000256" key="4">
    <source>
        <dbReference type="ARBA" id="ARBA00022884"/>
    </source>
</evidence>
<organism evidence="12">
    <name type="scientific">Tanacetum cinerariifolium</name>
    <name type="common">Dalmatian daisy</name>
    <name type="synonym">Chrysanthemum cinerariifolium</name>
    <dbReference type="NCBI Taxonomy" id="118510"/>
    <lineage>
        <taxon>Eukaryota</taxon>
        <taxon>Viridiplantae</taxon>
        <taxon>Streptophyta</taxon>
        <taxon>Embryophyta</taxon>
        <taxon>Tracheophyta</taxon>
        <taxon>Spermatophyta</taxon>
        <taxon>Magnoliopsida</taxon>
        <taxon>eudicotyledons</taxon>
        <taxon>Gunneridae</taxon>
        <taxon>Pentapetalae</taxon>
        <taxon>asterids</taxon>
        <taxon>campanulids</taxon>
        <taxon>Asterales</taxon>
        <taxon>Asteraceae</taxon>
        <taxon>Asteroideae</taxon>
        <taxon>Anthemideae</taxon>
        <taxon>Anthemidinae</taxon>
        <taxon>Tanacetum</taxon>
    </lineage>
</organism>
<keyword evidence="4 7" id="KW-0694">RNA-binding</keyword>
<feature type="domain" description="RRM" evidence="10">
    <location>
        <begin position="104"/>
        <end position="184"/>
    </location>
</feature>
<reference evidence="12" key="1">
    <citation type="journal article" date="2019" name="Sci. Rep.">
        <title>Draft genome of Tanacetum cinerariifolium, the natural source of mosquito coil.</title>
        <authorList>
            <person name="Yamashiro T."/>
            <person name="Shiraishi A."/>
            <person name="Satake H."/>
            <person name="Nakayama K."/>
        </authorList>
    </citation>
    <scope>NUCLEOTIDE SEQUENCE</scope>
</reference>
<evidence type="ECO:0000313" key="12">
    <source>
        <dbReference type="EMBL" id="GEU61040.1"/>
    </source>
</evidence>
<dbReference type="Gene3D" id="3.10.10.10">
    <property type="entry name" value="HIV Type 1 Reverse Transcriptase, subunit A, domain 1"/>
    <property type="match status" value="1"/>
</dbReference>
<dbReference type="Pfam" id="PF00078">
    <property type="entry name" value="RVT_1"/>
    <property type="match status" value="1"/>
</dbReference>
<dbReference type="PANTHER" id="PTHR35046">
    <property type="entry name" value="ZINC KNUCKLE (CCHC-TYPE) FAMILY PROTEIN"/>
    <property type="match status" value="1"/>
</dbReference>
<dbReference type="Gene3D" id="1.10.340.70">
    <property type="match status" value="1"/>
</dbReference>
<dbReference type="SUPFAM" id="SSF57756">
    <property type="entry name" value="Retrovirus zinc finger-like domains"/>
    <property type="match status" value="1"/>
</dbReference>
<dbReference type="GO" id="GO:0008270">
    <property type="term" value="F:zinc ion binding"/>
    <property type="evidence" value="ECO:0007669"/>
    <property type="project" value="UniProtKB-KW"/>
</dbReference>
<dbReference type="SUPFAM" id="SSF56672">
    <property type="entry name" value="DNA/RNA polymerases"/>
    <property type="match status" value="1"/>
</dbReference>
<comment type="caution">
    <text evidence="12">The sequence shown here is derived from an EMBL/GenBank/DDBJ whole genome shotgun (WGS) entry which is preliminary data.</text>
</comment>
<keyword evidence="6" id="KW-0862">Zinc</keyword>
<dbReference type="CDD" id="cd09274">
    <property type="entry name" value="RNase_HI_RT_Ty3"/>
    <property type="match status" value="1"/>
</dbReference>
<feature type="coiled-coil region" evidence="8">
    <location>
        <begin position="472"/>
        <end position="499"/>
    </location>
</feature>
<feature type="region of interest" description="Disordered" evidence="9">
    <location>
        <begin position="1619"/>
        <end position="1659"/>
    </location>
</feature>
<keyword evidence="5" id="KW-0287">Flowering</keyword>
<dbReference type="PROSITE" id="PS50102">
    <property type="entry name" value="RRM"/>
    <property type="match status" value="3"/>
</dbReference>
<feature type="region of interest" description="Disordered" evidence="9">
    <location>
        <begin position="1705"/>
        <end position="1753"/>
    </location>
</feature>
<dbReference type="Pfam" id="PF00098">
    <property type="entry name" value="zf-CCHC"/>
    <property type="match status" value="1"/>
</dbReference>
<dbReference type="Gene3D" id="3.30.70.330">
    <property type="match status" value="3"/>
</dbReference>
<accession>A0A6L2LIR2</accession>
<dbReference type="InterPro" id="IPR012677">
    <property type="entry name" value="Nucleotide-bd_a/b_plait_sf"/>
</dbReference>
<feature type="domain" description="CCHC-type" evidence="11">
    <location>
        <begin position="570"/>
        <end position="586"/>
    </location>
</feature>
<feature type="compositionally biased region" description="Acidic residues" evidence="9">
    <location>
        <begin position="2029"/>
        <end position="2038"/>
    </location>
</feature>
<dbReference type="SUPFAM" id="SSF54928">
    <property type="entry name" value="RNA-binding domain, RBD"/>
    <property type="match status" value="2"/>
</dbReference>
<proteinExistence type="predicted"/>
<gene>
    <name evidence="12" type="ORF">Tci_033018</name>
</gene>
<dbReference type="SMART" id="SM00343">
    <property type="entry name" value="ZnF_C2HC"/>
    <property type="match status" value="1"/>
</dbReference>
<dbReference type="Gene3D" id="4.10.60.10">
    <property type="entry name" value="Zinc finger, CCHC-type"/>
    <property type="match status" value="1"/>
</dbReference>
<evidence type="ECO:0000256" key="2">
    <source>
        <dbReference type="ARBA" id="ARBA00022490"/>
    </source>
</evidence>
<feature type="compositionally biased region" description="Basic residues" evidence="9">
    <location>
        <begin position="1719"/>
        <end position="1728"/>
    </location>
</feature>
<evidence type="ECO:0000259" key="10">
    <source>
        <dbReference type="PROSITE" id="PS50102"/>
    </source>
</evidence>
<name>A0A6L2LIR2_TANCI</name>
<dbReference type="CDD" id="cd01647">
    <property type="entry name" value="RT_LTR"/>
    <property type="match status" value="1"/>
</dbReference>
<dbReference type="GO" id="GO:0016787">
    <property type="term" value="F:hydrolase activity"/>
    <property type="evidence" value="ECO:0007669"/>
    <property type="project" value="UniProtKB-KW"/>
</dbReference>
<dbReference type="GO" id="GO:0003964">
    <property type="term" value="F:RNA-directed DNA polymerase activity"/>
    <property type="evidence" value="ECO:0007669"/>
    <property type="project" value="UniProtKB-KW"/>
</dbReference>
<evidence type="ECO:0000256" key="5">
    <source>
        <dbReference type="ARBA" id="ARBA00023089"/>
    </source>
</evidence>
<dbReference type="GO" id="GO:0003729">
    <property type="term" value="F:mRNA binding"/>
    <property type="evidence" value="ECO:0007669"/>
    <property type="project" value="UniProtKB-ARBA"/>
</dbReference>
<feature type="domain" description="RRM" evidence="10">
    <location>
        <begin position="330"/>
        <end position="401"/>
    </location>
</feature>
<sequence length="2238" mass="250948">MAEEQQEKKQNSDNCVKLFVGQVPKHVTESELVSLFQQFSLVDEVNIIKDKLTRASRGCCFVICPSREEADKAVEACHNKKTLPGASCPLQVKYADGELERLEHKVFIGMLPKNVSEGEVTSLFSKYGTLKDLQVLRGSQQTSKGCAFVKYETREQAVAAIEDLNGKHKMEGSTVPLVVKWADTEKERLARKSQKAQSLASSFAGSDPTQNPSLFGALPMGYISPYNGYGYQAAGSYGLMPYRLAPGQNQQSFPRTPRNYGVPPNGYLGSPYPAVPGAQYPVAYPGGMINNRPLSGPPSPVPPAVANNLTATSSSIGSSPGDQIEGPPGANLFIYHIPQEFGDDELANAFQRFGRVVSAKVFVDKATGVSKCFGFVSYDSSAAAESAINTMNGYQLESCDLLFILLKWIHMFIFSFQRPLARFQSVLSAMQWWLQPAFKSPAKLPDSYLPFPKRSYVSGYFSYSSSYGTRSSVDLKKAIESLEAEKKAMAEKMKPMEHQIFELSVNRQGEDDNDTGGSRVRSKGPGQWYSNDIKVEIPEYDGKLDPDECVEWLRTVECAFDYKKHLKNTKCFRCQGLGHIASECPNKKMVTLAEYEGEVVGPDEGACLVVRRALSNAPDQGGNLQREAIFHTRCTIAQKICTVIIDGGKGIRVSHRTLLSLSIGRSYTDEIWCDVIPMDACHVLLGRLWLFDRRVMHDGYQNTYFFYHNDCRIVLTPMSHSAPFNKPTWSMSTLLKAEQQEYYSCKDFLLLGLDEEQINTLTEPHPYVQPLLQAYNQVFPTEILSGLPPLCTIQHKIDFIPSSILPNKPAYRSNPQQTKEMRKQVDGLLQKGLIRESLSPCAVPTILVPKKNGEWRMCMDSRSIDKITSKYRFPIPELNDLFDELHGATVFSKVDLRNGYHQIRIYEGDEWKIAFKTKERLYEWLVMPFGLSNAPSTFMRLMNHVLKLLMGRFVVVYFDDILVFRVGIRAVLSQLGRPIAYFSEKLNDTKRRYTTYDKEFYAIVRALDHWQHYSISKEFILHSDHEALKYIQGQHKLQPRHAKWVEYLQAFTFTIKHKSGKLNKGDDALSRKYALINSLQPKVMGLELLKHDYSSDPDFEEMFSSCQNHASGKYHLSNGFLFRGQRICIPRHSIRVMLIKETHEGGLAGHLGIDKTLAMLQNHFLAEDGARCRAFCPPLYTMPSSQRWLTSILKKSFVSMGFQELWAPNKTTGLSPFIVICGLNPKTPLDLAVLDTSSKFNQEAGDRAVTLRLCTSTYMIKSQSPMNSLSTAVIRDASTYCFNRVISSVFIFARTGFQLNVDPSLAPYGPFRVLARVNDNAYKVSLPGTPKEAATFNVADIEPYYDPTDPIPSLRANFSEAQEDDRQAPKDPSNMIDPNPPPSPSHMGNTWEMILEADLGSHGVSVTRSPSWICPARSLSGEFCVKGIGRVSSMKSKVTGKSDSLRRRWIPLSERVSNKPGKATVVKEKPAVVKEKPAGVTSKVFKGKDDVVKAPVVADKDDVVKALIVVDEVPVVADKALVVKATVADNVVADKEPVKEKSAGNVGKAPVKDKVKVSVLKGSLAPIKDNVKAPVKDNVEVSVLKGNLLVDVVPDDIVLIRRWVRHRLRISSRCRLTTRSKETPVKRKRILSNKDDRKKKLKGKSKKKDPNFELETNNVDSSFDDVDRKRKKLKIKAGLKRKRSGLDSLSIDIENIKRLISKLEKRVKKQESDEESVPKKGKKKLTNKVKKEESDEESVPKKGKKKEKKLTPEEAAHEEYLSGFLTFRARTTPSSLFSAIRNTKVVILSFLSGIGFSSLHNVSIDQLLSKLGRFVVSNFNPDTYMLSLDSGNEIEVTHSKIHEILGVSVVGYSLFDLDEREADHEFISLWVGQFYPTELKQIRVNDIASKLAAGLKGQICLDVVRRLREDSVISDIDWCGYIYDCLQGNTTKFDRFPVVRTRPAIKNWSSYLMKKRQHFKLKDYVLGILDLHGEWTEVEVQDAEGFSGSSETSEKEKANLKYPGDGKFLALHEKYVNIFKDPISFNDDGNGDNDGDSDDGNRDNDGDDDANDGDGNEDEEDANEGDKDPNGSNSSFGFTKISLDDFGKDSGPTEKNLVGETIDSITAEYLYGDLFGDNSVTMEVMNQWLLTTERMLTSVSNVSFSPEKRIVKPTCYLLSPYMNKKKKVVPKIKRLEFVLGNNLFAMEGDKIENVFEPHRGKFIVFGICLNLETLAPGLWLDANVIDSWGAVLNHEESF</sequence>
<evidence type="ECO:0000256" key="9">
    <source>
        <dbReference type="SAM" id="MobiDB-lite"/>
    </source>
</evidence>
<dbReference type="FunFam" id="3.30.70.330:FF:000216">
    <property type="entry name" value="RNA-binding protein BRN1 isoform X1"/>
    <property type="match status" value="1"/>
</dbReference>
<keyword evidence="8" id="KW-0175">Coiled coil</keyword>
<dbReference type="SMART" id="SM00360">
    <property type="entry name" value="RRM"/>
    <property type="match status" value="3"/>
</dbReference>
<dbReference type="InterPro" id="IPR000504">
    <property type="entry name" value="RRM_dom"/>
</dbReference>
<dbReference type="Gene3D" id="3.30.70.270">
    <property type="match status" value="1"/>
</dbReference>
<dbReference type="InterPro" id="IPR056924">
    <property type="entry name" value="SH3_Tf2-1"/>
</dbReference>
<dbReference type="InterPro" id="IPR043128">
    <property type="entry name" value="Rev_trsase/Diguanyl_cyclase"/>
</dbReference>
<feature type="domain" description="RRM" evidence="10">
    <location>
        <begin position="16"/>
        <end position="97"/>
    </location>
</feature>
<dbReference type="Pfam" id="PF00076">
    <property type="entry name" value="RRM_1"/>
    <property type="match status" value="3"/>
</dbReference>
<evidence type="ECO:0000256" key="6">
    <source>
        <dbReference type="PROSITE-ProRule" id="PRU00047"/>
    </source>
</evidence>
<dbReference type="GO" id="GO:2000028">
    <property type="term" value="P:regulation of photoperiodism, flowering"/>
    <property type="evidence" value="ECO:0007669"/>
    <property type="project" value="UniProtKB-ARBA"/>
</dbReference>
<dbReference type="GO" id="GO:0004519">
    <property type="term" value="F:endonuclease activity"/>
    <property type="evidence" value="ECO:0007669"/>
    <property type="project" value="UniProtKB-KW"/>
</dbReference>
<feature type="region of interest" description="Disordered" evidence="9">
    <location>
        <begin position="1360"/>
        <end position="1388"/>
    </location>
</feature>
<evidence type="ECO:0000256" key="7">
    <source>
        <dbReference type="PROSITE-ProRule" id="PRU00176"/>
    </source>
</evidence>
<dbReference type="InterPro" id="IPR001878">
    <property type="entry name" value="Znf_CCHC"/>
</dbReference>
<evidence type="ECO:0000256" key="1">
    <source>
        <dbReference type="ARBA" id="ARBA00004496"/>
    </source>
</evidence>
<dbReference type="InterPro" id="IPR036875">
    <property type="entry name" value="Znf_CCHC_sf"/>
</dbReference>
<feature type="region of interest" description="Disordered" evidence="9">
    <location>
        <begin position="2025"/>
        <end position="2075"/>
    </location>
</feature>
<keyword evidence="2" id="KW-0963">Cytoplasm</keyword>
<keyword evidence="6" id="KW-0863">Zinc-finger</keyword>
<dbReference type="FunFam" id="3.30.70.330:FF:000302">
    <property type="entry name" value="RNA-binding protein BRN1"/>
    <property type="match status" value="1"/>
</dbReference>